<name>A0A1F7ZKX1_9EURO</name>
<gene>
    <name evidence="1" type="ORF">ABOM_011395</name>
</gene>
<organism evidence="1 2">
    <name type="scientific">Aspergillus bombycis</name>
    <dbReference type="NCBI Taxonomy" id="109264"/>
    <lineage>
        <taxon>Eukaryota</taxon>
        <taxon>Fungi</taxon>
        <taxon>Dikarya</taxon>
        <taxon>Ascomycota</taxon>
        <taxon>Pezizomycotina</taxon>
        <taxon>Eurotiomycetes</taxon>
        <taxon>Eurotiomycetidae</taxon>
        <taxon>Eurotiales</taxon>
        <taxon>Aspergillaceae</taxon>
        <taxon>Aspergillus</taxon>
    </lineage>
</organism>
<proteinExistence type="predicted"/>
<dbReference type="STRING" id="109264.A0A1F7ZKX1"/>
<comment type="caution">
    <text evidence="1">The sequence shown here is derived from an EMBL/GenBank/DDBJ whole genome shotgun (WGS) entry which is preliminary data.</text>
</comment>
<keyword evidence="2" id="KW-1185">Reference proteome</keyword>
<sequence length="60" mass="7403">MWNYEQRRKHPQDPLLISELYDYFMGRALPSERDNWYNLSDDLMFRAPASKGRDRSRPRR</sequence>
<dbReference type="Proteomes" id="UP000179179">
    <property type="component" value="Unassembled WGS sequence"/>
</dbReference>
<evidence type="ECO:0000313" key="2">
    <source>
        <dbReference type="Proteomes" id="UP000179179"/>
    </source>
</evidence>
<dbReference type="GeneID" id="34454785"/>
<accession>A0A1F7ZKX1</accession>
<dbReference type="AlphaFoldDB" id="A0A1F7ZKX1"/>
<reference evidence="1 2" key="1">
    <citation type="journal article" date="2016" name="Genome Biol. Evol.">
        <title>Draft genome sequence of an aflatoxigenic Aspergillus species, A. bombycis.</title>
        <authorList>
            <person name="Moore G.G."/>
            <person name="Mack B.M."/>
            <person name="Beltz S.B."/>
            <person name="Gilbert M.K."/>
        </authorList>
    </citation>
    <scope>NUCLEOTIDE SEQUENCE [LARGE SCALE GENOMIC DNA]</scope>
    <source>
        <strain evidence="2">NRRL 26010</strain>
    </source>
</reference>
<evidence type="ECO:0000313" key="1">
    <source>
        <dbReference type="EMBL" id="OGM40096.1"/>
    </source>
</evidence>
<protein>
    <submittedName>
        <fullName evidence="1">Uncharacterized protein</fullName>
    </submittedName>
</protein>
<dbReference type="RefSeq" id="XP_022383813.1">
    <property type="nucleotide sequence ID" value="XM_022538523.1"/>
</dbReference>
<dbReference type="EMBL" id="LYCR01000160">
    <property type="protein sequence ID" value="OGM40096.1"/>
    <property type="molecule type" value="Genomic_DNA"/>
</dbReference>